<dbReference type="EMBL" id="LT963352">
    <property type="protein sequence ID" value="SOR81175.1"/>
    <property type="molecule type" value="Genomic_DNA"/>
</dbReference>
<protein>
    <submittedName>
        <fullName evidence="1">Ribose transport system permease protein RbsC</fullName>
    </submittedName>
</protein>
<evidence type="ECO:0000313" key="2">
    <source>
        <dbReference type="Proteomes" id="UP000235464"/>
    </source>
</evidence>
<gene>
    <name evidence="1" type="primary">rbsC_4</name>
    <name evidence="1" type="ORF">SCNRRL3882_4627</name>
</gene>
<name>A0A2N9BCU0_STRCX</name>
<sequence length="107" mass="10652">MVGVLVIGRMNVAGPSVGPGWELTAIAAAVVGGLSLSGGEGRMTGIAAGAILSTGSAPGTSDVSEAEGRKLPADAAISPNPDNMFELAMVAPSLFIHPTIRTNRPNN</sequence>
<dbReference type="Proteomes" id="UP000235464">
    <property type="component" value="Chromosome I"/>
</dbReference>
<keyword evidence="2" id="KW-1185">Reference proteome</keyword>
<evidence type="ECO:0000313" key="1">
    <source>
        <dbReference type="EMBL" id="SOR81175.1"/>
    </source>
</evidence>
<reference evidence="2" key="1">
    <citation type="submission" date="2017-11" db="EMBL/GenBank/DDBJ databases">
        <authorList>
            <person name="Wibberg D."/>
        </authorList>
    </citation>
    <scope>NUCLEOTIDE SEQUENCE [LARGE SCALE GENOMIC DNA]</scope>
</reference>
<accession>A0A2N9BCU0</accession>
<organism evidence="1 2">
    <name type="scientific">Streptomyces chartreusis NRRL 3882</name>
    <dbReference type="NCBI Taxonomy" id="1079985"/>
    <lineage>
        <taxon>Bacteria</taxon>
        <taxon>Bacillati</taxon>
        <taxon>Actinomycetota</taxon>
        <taxon>Actinomycetes</taxon>
        <taxon>Kitasatosporales</taxon>
        <taxon>Streptomycetaceae</taxon>
        <taxon>Streptomyces</taxon>
    </lineage>
</organism>
<dbReference type="AlphaFoldDB" id="A0A2N9BCU0"/>
<proteinExistence type="predicted"/>